<gene>
    <name evidence="3" type="ORF">MM415A00974_0009</name>
    <name evidence="2" type="ORF">MM415B01840_0005</name>
    <name evidence="1" type="ORF">TM448A00767_0007</name>
    <name evidence="4" type="ORF">TM448B00617_0026</name>
</gene>
<dbReference type="EMBL" id="MT142358">
    <property type="protein sequence ID" value="QJA78889.1"/>
    <property type="molecule type" value="Genomic_DNA"/>
</dbReference>
<evidence type="ECO:0000313" key="1">
    <source>
        <dbReference type="EMBL" id="QJA47940.1"/>
    </source>
</evidence>
<sequence length="162" mass="17976">MKSLVSKLLPEQISAFWDVIKFAIEESLPPVVGEHPDIMNRILASALRGSIEVWAEYVKDGNNIKFEAIALTQILYDEPSGTKNLLIYSLYGYNPIDPGSWARSLIVVAKYAKEINCNQIMAYVTLPHLINLAKGLGGNTDFTFVTFNVDETVKKLNGLGEV</sequence>
<evidence type="ECO:0000313" key="4">
    <source>
        <dbReference type="EMBL" id="QJH96101.1"/>
    </source>
</evidence>
<name>A0A6H1ZL68_9ZZZZ</name>
<dbReference type="EMBL" id="MT144639">
    <property type="protein sequence ID" value="QJH96101.1"/>
    <property type="molecule type" value="Genomic_DNA"/>
</dbReference>
<dbReference type="EMBL" id="MT141220">
    <property type="protein sequence ID" value="QJA56457.1"/>
    <property type="molecule type" value="Genomic_DNA"/>
</dbReference>
<accession>A0A6H1ZL68</accession>
<dbReference type="AlphaFoldDB" id="A0A6H1ZL68"/>
<evidence type="ECO:0000313" key="3">
    <source>
        <dbReference type="EMBL" id="QJA78889.1"/>
    </source>
</evidence>
<evidence type="ECO:0000313" key="2">
    <source>
        <dbReference type="EMBL" id="QJA56457.1"/>
    </source>
</evidence>
<organism evidence="1">
    <name type="scientific">viral metagenome</name>
    <dbReference type="NCBI Taxonomy" id="1070528"/>
    <lineage>
        <taxon>unclassified sequences</taxon>
        <taxon>metagenomes</taxon>
        <taxon>organismal metagenomes</taxon>
    </lineage>
</organism>
<protein>
    <submittedName>
        <fullName evidence="1">Uncharacterized protein</fullName>
    </submittedName>
</protein>
<reference evidence="1" key="1">
    <citation type="submission" date="2020-03" db="EMBL/GenBank/DDBJ databases">
        <title>The deep terrestrial virosphere.</title>
        <authorList>
            <person name="Holmfeldt K."/>
            <person name="Nilsson E."/>
            <person name="Simone D."/>
            <person name="Lopez-Fernandez M."/>
            <person name="Wu X."/>
            <person name="de Brujin I."/>
            <person name="Lundin D."/>
            <person name="Andersson A."/>
            <person name="Bertilsson S."/>
            <person name="Dopson M."/>
        </authorList>
    </citation>
    <scope>NUCLEOTIDE SEQUENCE</scope>
    <source>
        <strain evidence="3">MM415A00974</strain>
        <strain evidence="2">MM415B01840</strain>
        <strain evidence="1">TM448A00767</strain>
        <strain evidence="4">TM448B00617</strain>
    </source>
</reference>
<dbReference type="EMBL" id="MT144064">
    <property type="protein sequence ID" value="QJA47940.1"/>
    <property type="molecule type" value="Genomic_DNA"/>
</dbReference>
<proteinExistence type="predicted"/>